<dbReference type="OrthoDB" id="6344725at2759"/>
<reference evidence="2" key="1">
    <citation type="submission" date="2021-12" db="EMBL/GenBank/DDBJ databases">
        <authorList>
            <person name="King R."/>
        </authorList>
    </citation>
    <scope>NUCLEOTIDE SEQUENCE</scope>
</reference>
<dbReference type="EMBL" id="OV121133">
    <property type="protein sequence ID" value="CAH0550935.1"/>
    <property type="molecule type" value="Genomic_DNA"/>
</dbReference>
<evidence type="ECO:0000313" key="3">
    <source>
        <dbReference type="Proteomes" id="UP001154078"/>
    </source>
</evidence>
<dbReference type="SUPFAM" id="SSF100910">
    <property type="entry name" value="Chemosensory protein Csp2"/>
    <property type="match status" value="1"/>
</dbReference>
<dbReference type="PANTHER" id="PTHR11257:SF13">
    <property type="entry name" value="GEO07322P1"/>
    <property type="match status" value="1"/>
</dbReference>
<proteinExistence type="predicted"/>
<feature type="signal peptide" evidence="1">
    <location>
        <begin position="1"/>
        <end position="18"/>
    </location>
</feature>
<evidence type="ECO:0000313" key="2">
    <source>
        <dbReference type="EMBL" id="CAH0550935.1"/>
    </source>
</evidence>
<sequence length="127" mass="14772">MKYYAVFLLSALVVAVCSEDKFYKLPEKYQNINITKVLENERLIQNHCNCVLEKEHAKCNNDGEQLKKYIPEAIANKCKRCTEEQKEAAIVVIKHLKANNPEKCFDQLVARYDPKNEHSKELEELLS</sequence>
<name>A0A9P0AZU1_BRAAE</name>
<dbReference type="Pfam" id="PF03392">
    <property type="entry name" value="OS-D"/>
    <property type="match status" value="1"/>
</dbReference>
<dbReference type="AlphaFoldDB" id="A0A9P0AZU1"/>
<keyword evidence="1" id="KW-0732">Signal</keyword>
<accession>A0A9P0AZU1</accession>
<dbReference type="InterPro" id="IPR005055">
    <property type="entry name" value="A10/PebIII"/>
</dbReference>
<gene>
    <name evidence="2" type="ORF">MELIAE_LOCUS3642</name>
</gene>
<evidence type="ECO:0000256" key="1">
    <source>
        <dbReference type="SAM" id="SignalP"/>
    </source>
</evidence>
<evidence type="ECO:0008006" key="4">
    <source>
        <dbReference type="Google" id="ProtNLM"/>
    </source>
</evidence>
<protein>
    <recommendedName>
        <fullName evidence="4">Chemosensory protein</fullName>
    </recommendedName>
</protein>
<dbReference type="PANTHER" id="PTHR11257">
    <property type="entry name" value="CHEMOSENSORY PROTEIN-RELATED"/>
    <property type="match status" value="1"/>
</dbReference>
<dbReference type="Gene3D" id="1.10.2080.10">
    <property type="entry name" value="Insect odorant-binding protein A10/Ejaculatory bulb-specific protein 3"/>
    <property type="match status" value="1"/>
</dbReference>
<organism evidence="2 3">
    <name type="scientific">Brassicogethes aeneus</name>
    <name type="common">Rape pollen beetle</name>
    <name type="synonym">Meligethes aeneus</name>
    <dbReference type="NCBI Taxonomy" id="1431903"/>
    <lineage>
        <taxon>Eukaryota</taxon>
        <taxon>Metazoa</taxon>
        <taxon>Ecdysozoa</taxon>
        <taxon>Arthropoda</taxon>
        <taxon>Hexapoda</taxon>
        <taxon>Insecta</taxon>
        <taxon>Pterygota</taxon>
        <taxon>Neoptera</taxon>
        <taxon>Endopterygota</taxon>
        <taxon>Coleoptera</taxon>
        <taxon>Polyphaga</taxon>
        <taxon>Cucujiformia</taxon>
        <taxon>Nitidulidae</taxon>
        <taxon>Meligethinae</taxon>
        <taxon>Brassicogethes</taxon>
    </lineage>
</organism>
<dbReference type="Proteomes" id="UP001154078">
    <property type="component" value="Chromosome 2"/>
</dbReference>
<feature type="chain" id="PRO_5040346149" description="Chemosensory protein" evidence="1">
    <location>
        <begin position="19"/>
        <end position="127"/>
    </location>
</feature>
<dbReference type="InterPro" id="IPR036682">
    <property type="entry name" value="OS_D_A10/PebIII_sf"/>
</dbReference>
<keyword evidence="3" id="KW-1185">Reference proteome</keyword>